<dbReference type="EMBL" id="BKCJ010000091">
    <property type="protein sequence ID" value="GEU29687.1"/>
    <property type="molecule type" value="Genomic_DNA"/>
</dbReference>
<proteinExistence type="predicted"/>
<dbReference type="GO" id="GO:0003964">
    <property type="term" value="F:RNA-directed DNA polymerase activity"/>
    <property type="evidence" value="ECO:0007669"/>
    <property type="project" value="UniProtKB-KW"/>
</dbReference>
<gene>
    <name evidence="1" type="ORF">Tci_001665</name>
</gene>
<organism evidence="1">
    <name type="scientific">Tanacetum cinerariifolium</name>
    <name type="common">Dalmatian daisy</name>
    <name type="synonym">Chrysanthemum cinerariifolium</name>
    <dbReference type="NCBI Taxonomy" id="118510"/>
    <lineage>
        <taxon>Eukaryota</taxon>
        <taxon>Viridiplantae</taxon>
        <taxon>Streptophyta</taxon>
        <taxon>Embryophyta</taxon>
        <taxon>Tracheophyta</taxon>
        <taxon>Spermatophyta</taxon>
        <taxon>Magnoliopsida</taxon>
        <taxon>eudicotyledons</taxon>
        <taxon>Gunneridae</taxon>
        <taxon>Pentapetalae</taxon>
        <taxon>asterids</taxon>
        <taxon>campanulids</taxon>
        <taxon>Asterales</taxon>
        <taxon>Asteraceae</taxon>
        <taxon>Asteroideae</taxon>
        <taxon>Anthemideae</taxon>
        <taxon>Anthemidinae</taxon>
        <taxon>Tanacetum</taxon>
    </lineage>
</organism>
<keyword evidence="1" id="KW-0695">RNA-directed DNA polymerase</keyword>
<name>A0A699GJT8_TANCI</name>
<keyword evidence="1" id="KW-0548">Nucleotidyltransferase</keyword>
<reference evidence="1" key="1">
    <citation type="journal article" date="2019" name="Sci. Rep.">
        <title>Draft genome of Tanacetum cinerariifolium, the natural source of mosquito coil.</title>
        <authorList>
            <person name="Yamashiro T."/>
            <person name="Shiraishi A."/>
            <person name="Satake H."/>
            <person name="Nakayama K."/>
        </authorList>
    </citation>
    <scope>NUCLEOTIDE SEQUENCE</scope>
</reference>
<evidence type="ECO:0000313" key="1">
    <source>
        <dbReference type="EMBL" id="GEU29687.1"/>
    </source>
</evidence>
<protein>
    <submittedName>
        <fullName evidence="1">Reverse transcriptase domain-containing protein</fullName>
    </submittedName>
</protein>
<comment type="caution">
    <text evidence="1">The sequence shown here is derived from an EMBL/GenBank/DDBJ whole genome shotgun (WGS) entry which is preliminary data.</text>
</comment>
<sequence length="78" mass="9103">MTKYYNTRARDVTFRPGDFVYHTNEASHAMDGGKLGPKWERPYKVTEALRDGAYKLMSIDEAVLLWTWNVANLKKCYL</sequence>
<accession>A0A699GJT8</accession>
<keyword evidence="1" id="KW-0808">Transferase</keyword>
<dbReference type="AlphaFoldDB" id="A0A699GJT8"/>